<dbReference type="Proteomes" id="UP000221947">
    <property type="component" value="Segment"/>
</dbReference>
<protein>
    <submittedName>
        <fullName evidence="1">Uncharacterized protein</fullName>
    </submittedName>
</protein>
<evidence type="ECO:0000313" key="1">
    <source>
        <dbReference type="EMBL" id="AKF12902.1"/>
    </source>
</evidence>
<sequence>MFFTKWFKTQVHKDMMGDVAKGLEWAIDVVEKDKSDGWTSAHDNDIKTLKRAYKIIKSRSL</sequence>
<proteinExistence type="predicted"/>
<keyword evidence="2" id="KW-1185">Reference proteome</keyword>
<organism evidence="1 2">
    <name type="scientific">Sinorhizobium phage phiM7</name>
    <dbReference type="NCBI Taxonomy" id="1647403"/>
    <lineage>
        <taxon>Viruses</taxon>
        <taxon>Duplodnaviria</taxon>
        <taxon>Heunggongvirae</taxon>
        <taxon>Uroviricota</taxon>
        <taxon>Caudoviricetes</taxon>
        <taxon>Emdodecavirus</taxon>
        <taxon>Emdodecavirus M7</taxon>
    </lineage>
</organism>
<dbReference type="EMBL" id="KR052480">
    <property type="protein sequence ID" value="AKF12902.1"/>
    <property type="molecule type" value="Genomic_DNA"/>
</dbReference>
<reference evidence="1 2" key="1">
    <citation type="submission" date="2015-04" db="EMBL/GenBank/DDBJ databases">
        <authorList>
            <person name="Schouten J.T."/>
            <person name="Crockett J.T."/>
            <person name="Hodson T.S."/>
            <person name="Hyde J.R."/>
            <person name="Smith T.A."/>
            <person name="Merrill B.D."/>
            <person name="Crook M.B."/>
            <person name="Griffitts J.S."/>
            <person name="Burnett S.H."/>
            <person name="Grose J.H."/>
            <person name="Breakwell D.P."/>
        </authorList>
    </citation>
    <scope>NUCLEOTIDE SEQUENCE [LARGE SCALE GENOMIC DNA]</scope>
</reference>
<gene>
    <name evidence="1" type="ORF">PHIM7_357</name>
</gene>
<accession>A0A0F6WBU4</accession>
<name>A0A0F6WBU4_9CAUD</name>
<evidence type="ECO:0000313" key="2">
    <source>
        <dbReference type="Proteomes" id="UP000221947"/>
    </source>
</evidence>